<dbReference type="SUPFAM" id="SSF46785">
    <property type="entry name" value="Winged helix' DNA-binding domain"/>
    <property type="match status" value="1"/>
</dbReference>
<dbReference type="InterPro" id="IPR036390">
    <property type="entry name" value="WH_DNA-bd_sf"/>
</dbReference>
<organism evidence="2 3">
    <name type="scientific">Kouleothrix aurantiaca</name>
    <dbReference type="NCBI Taxonomy" id="186479"/>
    <lineage>
        <taxon>Bacteria</taxon>
        <taxon>Bacillati</taxon>
        <taxon>Chloroflexota</taxon>
        <taxon>Chloroflexia</taxon>
        <taxon>Chloroflexales</taxon>
        <taxon>Roseiflexineae</taxon>
        <taxon>Roseiflexaceae</taxon>
        <taxon>Kouleothrix</taxon>
    </lineage>
</organism>
<comment type="caution">
    <text evidence="2">The sequence shown here is derived from an EMBL/GenBank/DDBJ whole genome shotgun (WGS) entry which is preliminary data.</text>
</comment>
<dbReference type="SMART" id="SM00418">
    <property type="entry name" value="HTH_ARSR"/>
    <property type="match status" value="1"/>
</dbReference>
<gene>
    <name evidence="2" type="ORF">SE17_34595</name>
</gene>
<dbReference type="InterPro" id="IPR011991">
    <property type="entry name" value="ArsR-like_HTH"/>
</dbReference>
<accession>A0A0P9F9E8</accession>
<sequence length="199" mass="21884">MLGDATDSAQLERVFKALDSLNRVRILRFLAGRLASVNDIATALDLPASTAALHIETLEEAGLIRTEFEPASRGLRKVAARKYDTIVIELPMAESPREHAVEQAMPIGAFVDCQIAPTCGLLSNSGIIGLLDDPASFYEPARAEAQLLWFRHGYVEYRFPNRLPTLAQPTSLQLSMEVCSEAPHHNADWPSDITTWVNG</sequence>
<dbReference type="InterPro" id="IPR001845">
    <property type="entry name" value="HTH_ArsR_DNA-bd_dom"/>
</dbReference>
<evidence type="ECO:0000313" key="2">
    <source>
        <dbReference type="EMBL" id="KPV49087.1"/>
    </source>
</evidence>
<dbReference type="PROSITE" id="PS50987">
    <property type="entry name" value="HTH_ARSR_2"/>
    <property type="match status" value="1"/>
</dbReference>
<dbReference type="Pfam" id="PF12840">
    <property type="entry name" value="HTH_20"/>
    <property type="match status" value="1"/>
</dbReference>
<name>A0A0P9F9E8_9CHLR</name>
<feature type="domain" description="HTH arsR-type" evidence="1">
    <location>
        <begin position="3"/>
        <end position="97"/>
    </location>
</feature>
<evidence type="ECO:0000259" key="1">
    <source>
        <dbReference type="PROSITE" id="PS50987"/>
    </source>
</evidence>
<dbReference type="EMBL" id="LJCR01002206">
    <property type="protein sequence ID" value="KPV49087.1"/>
    <property type="molecule type" value="Genomic_DNA"/>
</dbReference>
<evidence type="ECO:0000313" key="3">
    <source>
        <dbReference type="Proteomes" id="UP000050509"/>
    </source>
</evidence>
<keyword evidence="3" id="KW-1185">Reference proteome</keyword>
<dbReference type="Gene3D" id="1.10.10.10">
    <property type="entry name" value="Winged helix-like DNA-binding domain superfamily/Winged helix DNA-binding domain"/>
    <property type="match status" value="1"/>
</dbReference>
<dbReference type="GO" id="GO:0003700">
    <property type="term" value="F:DNA-binding transcription factor activity"/>
    <property type="evidence" value="ECO:0007669"/>
    <property type="project" value="InterPro"/>
</dbReference>
<dbReference type="AlphaFoldDB" id="A0A0P9F9E8"/>
<proteinExistence type="predicted"/>
<protein>
    <submittedName>
        <fullName evidence="2">ArsR family transcriptional regulator</fullName>
    </submittedName>
</protein>
<dbReference type="InterPro" id="IPR036388">
    <property type="entry name" value="WH-like_DNA-bd_sf"/>
</dbReference>
<reference evidence="2 3" key="1">
    <citation type="submission" date="2015-09" db="EMBL/GenBank/DDBJ databases">
        <title>Draft genome sequence of Kouleothrix aurantiaca JCM 19913.</title>
        <authorList>
            <person name="Hemp J."/>
        </authorList>
    </citation>
    <scope>NUCLEOTIDE SEQUENCE [LARGE SCALE GENOMIC DNA]</scope>
    <source>
        <strain evidence="2 3">COM-B</strain>
    </source>
</reference>
<dbReference type="CDD" id="cd00090">
    <property type="entry name" value="HTH_ARSR"/>
    <property type="match status" value="1"/>
</dbReference>
<feature type="non-terminal residue" evidence="2">
    <location>
        <position position="199"/>
    </location>
</feature>
<dbReference type="Proteomes" id="UP000050509">
    <property type="component" value="Unassembled WGS sequence"/>
</dbReference>